<dbReference type="EMBL" id="MHHR01000020">
    <property type="protein sequence ID" value="OGY34160.1"/>
    <property type="molecule type" value="Genomic_DNA"/>
</dbReference>
<proteinExistence type="predicted"/>
<comment type="caution">
    <text evidence="1">The sequence shown here is derived from an EMBL/GenBank/DDBJ whole genome shotgun (WGS) entry which is preliminary data.</text>
</comment>
<reference evidence="1 2" key="1">
    <citation type="journal article" date="2016" name="Nat. Commun.">
        <title>Thousands of microbial genomes shed light on interconnected biogeochemical processes in an aquifer system.</title>
        <authorList>
            <person name="Anantharaman K."/>
            <person name="Brown C.T."/>
            <person name="Hug L.A."/>
            <person name="Sharon I."/>
            <person name="Castelle C.J."/>
            <person name="Probst A.J."/>
            <person name="Thomas B.C."/>
            <person name="Singh A."/>
            <person name="Wilkins M.J."/>
            <person name="Karaoz U."/>
            <person name="Brodie E.L."/>
            <person name="Williams K.H."/>
            <person name="Hubbard S.S."/>
            <person name="Banfield J.F."/>
        </authorList>
    </citation>
    <scope>NUCLEOTIDE SEQUENCE [LARGE SCALE GENOMIC DNA]</scope>
</reference>
<dbReference type="AlphaFoldDB" id="A0A1G1X3L5"/>
<gene>
    <name evidence="1" type="ORF">A3D99_00370</name>
</gene>
<dbReference type="Proteomes" id="UP000177528">
    <property type="component" value="Unassembled WGS sequence"/>
</dbReference>
<evidence type="ECO:0008006" key="3">
    <source>
        <dbReference type="Google" id="ProtNLM"/>
    </source>
</evidence>
<evidence type="ECO:0000313" key="1">
    <source>
        <dbReference type="EMBL" id="OGY34160.1"/>
    </source>
</evidence>
<evidence type="ECO:0000313" key="2">
    <source>
        <dbReference type="Proteomes" id="UP000177528"/>
    </source>
</evidence>
<name>A0A1G1X3L5_9BACT</name>
<protein>
    <recommendedName>
        <fullName evidence="3">HTH cro/C1-type domain-containing protein</fullName>
    </recommendedName>
</protein>
<sequence>MTQQDVAGFLSVELDKPVALHDIQNIENDAYVFTPELLAAYCKVLRMPEAKILKCAQGIERDSEKSEEELLDELINETEYRIWRIEQQEKNEAEE</sequence>
<accession>A0A1G1X3L5</accession>
<organism evidence="1 2">
    <name type="scientific">Candidatus Andersenbacteria bacterium RIFCSPHIGHO2_12_FULL_45_11</name>
    <dbReference type="NCBI Taxonomy" id="1797281"/>
    <lineage>
        <taxon>Bacteria</taxon>
        <taxon>Candidatus Anderseniibacteriota</taxon>
    </lineage>
</organism>